<accession>A0A8J4CK11</accession>
<proteinExistence type="predicted"/>
<sequence>MPACFKLNLLAHKGYSSNYTQLGWRRYFYLTPPSSRCCLMAITHCSNFNADKVLAGESRKNLITAVGVALCRHGMLLRLMNLFSGERHAYSTAAVLSFLTAELLYSIGGTTLHAECRG</sequence>
<reference evidence="1" key="1">
    <citation type="journal article" date="2021" name="Proc. Natl. Acad. Sci. U.S.A.">
        <title>Three genomes in the algal genus Volvox reveal the fate of a haploid sex-determining region after a transition to homothallism.</title>
        <authorList>
            <person name="Yamamoto K."/>
            <person name="Hamaji T."/>
            <person name="Kawai-Toyooka H."/>
            <person name="Matsuzaki R."/>
            <person name="Takahashi F."/>
            <person name="Nishimura Y."/>
            <person name="Kawachi M."/>
            <person name="Noguchi H."/>
            <person name="Minakuchi Y."/>
            <person name="Umen J.G."/>
            <person name="Toyoda A."/>
            <person name="Nozaki H."/>
        </authorList>
    </citation>
    <scope>NUCLEOTIDE SEQUENCE</scope>
    <source>
        <strain evidence="1">NIES-3786</strain>
    </source>
</reference>
<evidence type="ECO:0000313" key="1">
    <source>
        <dbReference type="EMBL" id="GIL81219.1"/>
    </source>
</evidence>
<name>A0A8J4CK11_9CHLO</name>
<evidence type="ECO:0000313" key="2">
    <source>
        <dbReference type="Proteomes" id="UP000747110"/>
    </source>
</evidence>
<dbReference type="AlphaFoldDB" id="A0A8J4CK11"/>
<dbReference type="EMBL" id="BNCP01000021">
    <property type="protein sequence ID" value="GIL81219.1"/>
    <property type="molecule type" value="Genomic_DNA"/>
</dbReference>
<dbReference type="PANTHER" id="PTHR33104:SF2">
    <property type="entry name" value="CXC3 LIKE CYSTEINE CLUSTER DOMAIN-CONTAINING PROTEIN"/>
    <property type="match status" value="1"/>
</dbReference>
<keyword evidence="2" id="KW-1185">Reference proteome</keyword>
<dbReference type="OrthoDB" id="553118at2759"/>
<dbReference type="Proteomes" id="UP000747110">
    <property type="component" value="Unassembled WGS sequence"/>
</dbReference>
<dbReference type="PANTHER" id="PTHR33104">
    <property type="entry name" value="SI:DKEY-29D5.2"/>
    <property type="match status" value="1"/>
</dbReference>
<protein>
    <submittedName>
        <fullName evidence="1">Uncharacterized protein</fullName>
    </submittedName>
</protein>
<gene>
    <name evidence="1" type="ORF">Vretifemale_10273</name>
</gene>
<organism evidence="1 2">
    <name type="scientific">Volvox reticuliferus</name>
    <dbReference type="NCBI Taxonomy" id="1737510"/>
    <lineage>
        <taxon>Eukaryota</taxon>
        <taxon>Viridiplantae</taxon>
        <taxon>Chlorophyta</taxon>
        <taxon>core chlorophytes</taxon>
        <taxon>Chlorophyceae</taxon>
        <taxon>CS clade</taxon>
        <taxon>Chlamydomonadales</taxon>
        <taxon>Volvocaceae</taxon>
        <taxon>Volvox</taxon>
    </lineage>
</organism>
<comment type="caution">
    <text evidence="1">The sequence shown here is derived from an EMBL/GenBank/DDBJ whole genome shotgun (WGS) entry which is preliminary data.</text>
</comment>